<gene>
    <name evidence="2" type="ORF">BCR35DRAFT_44697</name>
</gene>
<keyword evidence="3" id="KW-1185">Reference proteome</keyword>
<feature type="compositionally biased region" description="Polar residues" evidence="1">
    <location>
        <begin position="147"/>
        <end position="166"/>
    </location>
</feature>
<evidence type="ECO:0000256" key="1">
    <source>
        <dbReference type="SAM" id="MobiDB-lite"/>
    </source>
</evidence>
<protein>
    <submittedName>
        <fullName evidence="2">Uncharacterized protein</fullName>
    </submittedName>
</protein>
<accession>A0A1Y2FRW0</accession>
<comment type="caution">
    <text evidence="2">The sequence shown here is derived from an EMBL/GenBank/DDBJ whole genome shotgun (WGS) entry which is preliminary data.</text>
</comment>
<feature type="compositionally biased region" description="Gly residues" evidence="1">
    <location>
        <begin position="217"/>
        <end position="228"/>
    </location>
</feature>
<organism evidence="2 3">
    <name type="scientific">Leucosporidium creatinivorum</name>
    <dbReference type="NCBI Taxonomy" id="106004"/>
    <lineage>
        <taxon>Eukaryota</taxon>
        <taxon>Fungi</taxon>
        <taxon>Dikarya</taxon>
        <taxon>Basidiomycota</taxon>
        <taxon>Pucciniomycotina</taxon>
        <taxon>Microbotryomycetes</taxon>
        <taxon>Leucosporidiales</taxon>
        <taxon>Leucosporidium</taxon>
    </lineage>
</organism>
<dbReference type="OrthoDB" id="5954824at2759"/>
<dbReference type="InParanoid" id="A0A1Y2FRW0"/>
<sequence>METLSDLTQLSEFEGTRVPAAPLNGPCLSLFGQILTHPSRVTFPWAPLRHALYTYFGSPPSNLDPHKIGAGWCGLSLILTAFKRLEVVESQEETQEVLTWLHALKIAAVRRSLAFEITTVTTLQDVLSNLLEPVPAEELQVARSRHNSTASSLPPYQKPVASTPSLSFERGSDATRSPSEGAVGSPDPANGAGQKRGSEQRGDSPASKKRRSESFGQQGGVQGLGGQQRGRVSDVSTSAVSF</sequence>
<dbReference type="Proteomes" id="UP000193467">
    <property type="component" value="Unassembled WGS sequence"/>
</dbReference>
<name>A0A1Y2FRW0_9BASI</name>
<reference evidence="2 3" key="1">
    <citation type="submission" date="2016-07" db="EMBL/GenBank/DDBJ databases">
        <title>Pervasive Adenine N6-methylation of Active Genes in Fungi.</title>
        <authorList>
            <consortium name="DOE Joint Genome Institute"/>
            <person name="Mondo S.J."/>
            <person name="Dannebaum R.O."/>
            <person name="Kuo R.C."/>
            <person name="Labutti K."/>
            <person name="Haridas S."/>
            <person name="Kuo A."/>
            <person name="Salamov A."/>
            <person name="Ahrendt S.R."/>
            <person name="Lipzen A."/>
            <person name="Sullivan W."/>
            <person name="Andreopoulos W.B."/>
            <person name="Clum A."/>
            <person name="Lindquist E."/>
            <person name="Daum C."/>
            <person name="Ramamoorthy G.K."/>
            <person name="Gryganskyi A."/>
            <person name="Culley D."/>
            <person name="Magnuson J.K."/>
            <person name="James T.Y."/>
            <person name="O'Malley M.A."/>
            <person name="Stajich J.E."/>
            <person name="Spatafora J.W."/>
            <person name="Visel A."/>
            <person name="Grigoriev I.V."/>
        </authorList>
    </citation>
    <scope>NUCLEOTIDE SEQUENCE [LARGE SCALE GENOMIC DNA]</scope>
    <source>
        <strain evidence="2 3">62-1032</strain>
    </source>
</reference>
<feature type="region of interest" description="Disordered" evidence="1">
    <location>
        <begin position="141"/>
        <end position="242"/>
    </location>
</feature>
<proteinExistence type="predicted"/>
<evidence type="ECO:0000313" key="2">
    <source>
        <dbReference type="EMBL" id="ORY86689.1"/>
    </source>
</evidence>
<dbReference type="EMBL" id="MCGR01000014">
    <property type="protein sequence ID" value="ORY86689.1"/>
    <property type="molecule type" value="Genomic_DNA"/>
</dbReference>
<evidence type="ECO:0000313" key="3">
    <source>
        <dbReference type="Proteomes" id="UP000193467"/>
    </source>
</evidence>
<dbReference type="AlphaFoldDB" id="A0A1Y2FRW0"/>